<proteinExistence type="predicted"/>
<evidence type="ECO:0000313" key="2">
    <source>
        <dbReference type="EMBL" id="KAF0697863.1"/>
    </source>
</evidence>
<gene>
    <name evidence="3" type="primary">Aste57867_11485</name>
    <name evidence="2" type="ORF">As57867_011442</name>
    <name evidence="3" type="ORF">ASTE57867_11485</name>
</gene>
<feature type="chain" id="PRO_5036116177" evidence="1">
    <location>
        <begin position="17"/>
        <end position="194"/>
    </location>
</feature>
<reference evidence="3 4" key="1">
    <citation type="submission" date="2019-03" db="EMBL/GenBank/DDBJ databases">
        <authorList>
            <person name="Gaulin E."/>
            <person name="Dumas B."/>
        </authorList>
    </citation>
    <scope>NUCLEOTIDE SEQUENCE [LARGE SCALE GENOMIC DNA]</scope>
    <source>
        <strain evidence="3">CBS 568.67</strain>
    </source>
</reference>
<dbReference type="EMBL" id="CAADRA010005305">
    <property type="protein sequence ID" value="VFT88346.1"/>
    <property type="molecule type" value="Genomic_DNA"/>
</dbReference>
<evidence type="ECO:0000313" key="4">
    <source>
        <dbReference type="Proteomes" id="UP000332933"/>
    </source>
</evidence>
<keyword evidence="4" id="KW-1185">Reference proteome</keyword>
<dbReference type="EMBL" id="VJMH01005284">
    <property type="protein sequence ID" value="KAF0697863.1"/>
    <property type="molecule type" value="Genomic_DNA"/>
</dbReference>
<accession>A0A485KTN0</accession>
<evidence type="ECO:0000313" key="3">
    <source>
        <dbReference type="EMBL" id="VFT88346.1"/>
    </source>
</evidence>
<organism evidence="3 4">
    <name type="scientific">Aphanomyces stellatus</name>
    <dbReference type="NCBI Taxonomy" id="120398"/>
    <lineage>
        <taxon>Eukaryota</taxon>
        <taxon>Sar</taxon>
        <taxon>Stramenopiles</taxon>
        <taxon>Oomycota</taxon>
        <taxon>Saprolegniomycetes</taxon>
        <taxon>Saprolegniales</taxon>
        <taxon>Verrucalvaceae</taxon>
        <taxon>Aphanomyces</taxon>
    </lineage>
</organism>
<dbReference type="AlphaFoldDB" id="A0A485KTN0"/>
<protein>
    <submittedName>
        <fullName evidence="3">Aste57867_11485 protein</fullName>
    </submittedName>
</protein>
<keyword evidence="1" id="KW-0732">Signal</keyword>
<sequence length="194" mass="20657">MHLFLTSLLVATAAAAANKPLVVFQNLATDAKASGTPVTSDQFAAVQFRRFDSCGASLILTSVDFAVSTELVDNPSTYLDVDVCPSVHGVPACTTPATRIHVGGSGGSKRKVLKFTPSRHITLDQHATYWFVVESNAGNPAHAAIWLDGAARYTNKNDPSHDILTAFTNGDEWIADGPRNNRTVSSMQVVASMP</sequence>
<evidence type="ECO:0000256" key="1">
    <source>
        <dbReference type="SAM" id="SignalP"/>
    </source>
</evidence>
<name>A0A485KTN0_9STRA</name>
<feature type="signal peptide" evidence="1">
    <location>
        <begin position="1"/>
        <end position="16"/>
    </location>
</feature>
<reference evidence="2" key="2">
    <citation type="submission" date="2019-06" db="EMBL/GenBank/DDBJ databases">
        <title>Genomics analysis of Aphanomyces spp. identifies a new class of oomycete effector associated with host adaptation.</title>
        <authorList>
            <person name="Gaulin E."/>
        </authorList>
    </citation>
    <scope>NUCLEOTIDE SEQUENCE</scope>
    <source>
        <strain evidence="2">CBS 578.67</strain>
    </source>
</reference>
<dbReference type="Proteomes" id="UP000332933">
    <property type="component" value="Unassembled WGS sequence"/>
</dbReference>